<evidence type="ECO:0000256" key="1">
    <source>
        <dbReference type="ARBA" id="ARBA00001971"/>
    </source>
</evidence>
<dbReference type="EMBL" id="JAUSVK010000001">
    <property type="protein sequence ID" value="MDQ0395245.1"/>
    <property type="molecule type" value="Genomic_DNA"/>
</dbReference>
<dbReference type="PANTHER" id="PTHR46696">
    <property type="entry name" value="P450, PUTATIVE (EUROFUNG)-RELATED"/>
    <property type="match status" value="1"/>
</dbReference>
<sequence>MTLPASLTIDAARSTIRLDPRDPDFVQNPYPAYRAIGEVAPLFHWQDYGCWCAASHALVFDLFRDKRLGREILHVATRAELGWPEPPAHLAPFYAVDAHSMLEREPPVHTRLRTLVNRAFVTRQVERLRPRIAALAHDRIDRFEGQGRAELIGAFATPIPVILIAELLGVPAEMAPQLLDWSHRMVAMYQFSRTRESEDRAVAAARDFSAFLRDYVGRRRASPRDDLVSHLIAAEAQGDRLSEDELISTCILLLNAGHEATVHTIGNGVKAVLQSGLAPADAFADTQNAVEEILRFDPPLHMFRRYALEDIALGPVTIRRGEEIGLLLGAANRDPQRFEEPDAFRPERERPPHVSFGGGIHFCVGAPLARLELEVALPILFERLPALRLDGEALYGDTYHFHGLTALHVAW</sequence>
<keyword evidence="3" id="KW-0479">Metal-binding</keyword>
<dbReference type="InterPro" id="IPR036396">
    <property type="entry name" value="Cyt_P450_sf"/>
</dbReference>
<keyword evidence="3" id="KW-0503">Monooxygenase</keyword>
<proteinExistence type="inferred from homology"/>
<comment type="caution">
    <text evidence="4">The sequence shown here is derived from an EMBL/GenBank/DDBJ whole genome shotgun (WGS) entry which is preliminary data.</text>
</comment>
<dbReference type="Gene3D" id="1.10.630.10">
    <property type="entry name" value="Cytochrome P450"/>
    <property type="match status" value="1"/>
</dbReference>
<dbReference type="PROSITE" id="PS00086">
    <property type="entry name" value="CYTOCHROME_P450"/>
    <property type="match status" value="1"/>
</dbReference>
<dbReference type="Pfam" id="PF00067">
    <property type="entry name" value="p450"/>
    <property type="match status" value="1"/>
</dbReference>
<accession>A0ABU0FKW4</accession>
<dbReference type="InterPro" id="IPR001128">
    <property type="entry name" value="Cyt_P450"/>
</dbReference>
<organism evidence="4 5">
    <name type="scientific">Labrys monachus</name>
    <dbReference type="NCBI Taxonomy" id="217067"/>
    <lineage>
        <taxon>Bacteria</taxon>
        <taxon>Pseudomonadati</taxon>
        <taxon>Pseudomonadota</taxon>
        <taxon>Alphaproteobacteria</taxon>
        <taxon>Hyphomicrobiales</taxon>
        <taxon>Xanthobacteraceae</taxon>
        <taxon>Labrys</taxon>
    </lineage>
</organism>
<keyword evidence="3" id="KW-0560">Oxidoreductase</keyword>
<name>A0ABU0FKW4_9HYPH</name>
<evidence type="ECO:0000256" key="3">
    <source>
        <dbReference type="RuleBase" id="RU000461"/>
    </source>
</evidence>
<keyword evidence="3" id="KW-0349">Heme</keyword>
<dbReference type="Proteomes" id="UP001237448">
    <property type="component" value="Unassembled WGS sequence"/>
</dbReference>
<dbReference type="PANTHER" id="PTHR46696:SF1">
    <property type="entry name" value="CYTOCHROME P450 YJIB-RELATED"/>
    <property type="match status" value="1"/>
</dbReference>
<dbReference type="CDD" id="cd20625">
    <property type="entry name" value="CYP164-like"/>
    <property type="match status" value="1"/>
</dbReference>
<comment type="cofactor">
    <cofactor evidence="1">
        <name>heme</name>
        <dbReference type="ChEBI" id="CHEBI:30413"/>
    </cofactor>
</comment>
<evidence type="ECO:0000313" key="4">
    <source>
        <dbReference type="EMBL" id="MDQ0395245.1"/>
    </source>
</evidence>
<keyword evidence="5" id="KW-1185">Reference proteome</keyword>
<gene>
    <name evidence="4" type="ORF">J3R73_005037</name>
</gene>
<dbReference type="PRINTS" id="PR00359">
    <property type="entry name" value="BP450"/>
</dbReference>
<dbReference type="SUPFAM" id="SSF48264">
    <property type="entry name" value="Cytochrome P450"/>
    <property type="match status" value="1"/>
</dbReference>
<reference evidence="4 5" key="1">
    <citation type="submission" date="2023-07" db="EMBL/GenBank/DDBJ databases">
        <title>Genomic Encyclopedia of Type Strains, Phase IV (KMG-IV): sequencing the most valuable type-strain genomes for metagenomic binning, comparative biology and taxonomic classification.</title>
        <authorList>
            <person name="Goeker M."/>
        </authorList>
    </citation>
    <scope>NUCLEOTIDE SEQUENCE [LARGE SCALE GENOMIC DNA]</scope>
    <source>
        <strain evidence="4 5">DSM 5896</strain>
    </source>
</reference>
<comment type="similarity">
    <text evidence="2 3">Belongs to the cytochrome P450 family.</text>
</comment>
<protein>
    <submittedName>
        <fullName evidence="4">Cytochrome P450</fullName>
    </submittedName>
</protein>
<dbReference type="RefSeq" id="WP_307433754.1">
    <property type="nucleotide sequence ID" value="NZ_JAUSVK010000001.1"/>
</dbReference>
<dbReference type="InterPro" id="IPR002397">
    <property type="entry name" value="Cyt_P450_B"/>
</dbReference>
<keyword evidence="3" id="KW-0408">Iron</keyword>
<dbReference type="InterPro" id="IPR017972">
    <property type="entry name" value="Cyt_P450_CS"/>
</dbReference>
<evidence type="ECO:0000313" key="5">
    <source>
        <dbReference type="Proteomes" id="UP001237448"/>
    </source>
</evidence>
<evidence type="ECO:0000256" key="2">
    <source>
        <dbReference type="ARBA" id="ARBA00010617"/>
    </source>
</evidence>